<sequence>MGRRRGLSGRGALLMMNLLLWSFVMSETKGDNLRLRVSYKEARLSGRVASFRGHGGSGLDLSTALLDEYHERLFVGARDRVYSLALDGTHSDYREISWPCTGEQREDCELKGKDVHEECSNFVRVLQPFNQTHLLACGTGAFHPSCALVNVGRKAEDHTFKLEPQSIENGQGRCPFGPKEPFASTVVDGQLYTGLLADFFEEDAAIFRTGTPQHRAIRTEHSNPQVLNEPRFVAAHLIPDTDDPLDNKVYFFFSERATEADGRSRARFSRVGRVCANDEGGQRVLVNKWSTFTKARLLCSIPGSDGIDTHFDQLEDVFLLQTSDEKNPEVYAIFSTVSDIFKGFAVCAYSMAAIRDVFKGAFAHREGPRHHWATFQGRVPYPRPGTCLSDLTAPPGSTYHSTRGLPDEVLHFARSHPLMDQPARPRHGRPVFVSTQPGRRLTRIAVDRVQAQDAAYDAIFLGTDTGQVLKVISISTSQDFPPEEIILEEIQVFEKPSPILTMDLSVKRGKLYVGTREAAAQVSLQQCELYGATCAECCLARDPYCAWDGHSCTKYRHPGKRSVDNWVQPGRKSRGVPTAGQNYPESRVTRRMRRQDIRKGDATHQCWDQQSRAEPSEAVEVVYGVERNASLLECRPPSLRASITWLVQHAGSEQREQVKTDERVLKLEQGLLFRTLHALDSGSYTCRTDDLGYQRALLRVELRVLTAERVGRALLAGGRPSAAATAGSAEERSPGRAGAATGEGHDSTDDRQRRWEPCDEMDTGGGRDVPKLWYGDLQAMFGRGGPSRQAEEFCQRLWCQRWGHGKHKTHVGKWRPLQDSVHSKSNRIPRSV</sequence>
<dbReference type="GO" id="GO:0001755">
    <property type="term" value="P:neural crest cell migration"/>
    <property type="evidence" value="ECO:0007669"/>
    <property type="project" value="TreeGrafter"/>
</dbReference>
<dbReference type="RefSeq" id="XP_032822504.1">
    <property type="nucleotide sequence ID" value="XM_032966613.1"/>
</dbReference>
<evidence type="ECO:0000256" key="1">
    <source>
        <dbReference type="ARBA" id="ARBA00004613"/>
    </source>
</evidence>
<dbReference type="GO" id="GO:0030335">
    <property type="term" value="P:positive regulation of cell migration"/>
    <property type="evidence" value="ECO:0007669"/>
    <property type="project" value="TreeGrafter"/>
</dbReference>
<dbReference type="Proteomes" id="UP001318040">
    <property type="component" value="Chromosome 36"/>
</dbReference>
<dbReference type="SMART" id="SM00423">
    <property type="entry name" value="PSI"/>
    <property type="match status" value="1"/>
</dbReference>
<dbReference type="GO" id="GO:0005576">
    <property type="term" value="C:extracellular region"/>
    <property type="evidence" value="ECO:0007669"/>
    <property type="project" value="UniProtKB-SubCell"/>
</dbReference>
<feature type="chain" id="PRO_5042475266" evidence="10">
    <location>
        <begin position="31"/>
        <end position="832"/>
    </location>
</feature>
<evidence type="ECO:0000256" key="7">
    <source>
        <dbReference type="ARBA" id="ARBA00023319"/>
    </source>
</evidence>
<evidence type="ECO:0000256" key="9">
    <source>
        <dbReference type="SAM" id="MobiDB-lite"/>
    </source>
</evidence>
<dbReference type="GO" id="GO:0030215">
    <property type="term" value="F:semaphorin receptor binding"/>
    <property type="evidence" value="ECO:0007669"/>
    <property type="project" value="InterPro"/>
</dbReference>
<feature type="domain" description="Ig-like" evidence="11">
    <location>
        <begin position="584"/>
        <end position="703"/>
    </location>
</feature>
<evidence type="ECO:0000256" key="5">
    <source>
        <dbReference type="ARBA" id="ARBA00023157"/>
    </source>
</evidence>
<dbReference type="InterPro" id="IPR001627">
    <property type="entry name" value="Semap_dom"/>
</dbReference>
<accession>A0AAJ7TR33</accession>
<evidence type="ECO:0000313" key="14">
    <source>
        <dbReference type="RefSeq" id="XP_032822504.1"/>
    </source>
</evidence>
<keyword evidence="6" id="KW-0325">Glycoprotein</keyword>
<dbReference type="GO" id="GO:0007411">
    <property type="term" value="P:axon guidance"/>
    <property type="evidence" value="ECO:0007669"/>
    <property type="project" value="TreeGrafter"/>
</dbReference>
<keyword evidence="13" id="KW-1185">Reference proteome</keyword>
<dbReference type="GO" id="GO:0071526">
    <property type="term" value="P:semaphorin-plexin signaling pathway"/>
    <property type="evidence" value="ECO:0007669"/>
    <property type="project" value="TreeGrafter"/>
</dbReference>
<dbReference type="InterPro" id="IPR015943">
    <property type="entry name" value="WD40/YVTN_repeat-like_dom_sf"/>
</dbReference>
<keyword evidence="7" id="KW-0393">Immunoglobulin domain</keyword>
<dbReference type="Pfam" id="PF01403">
    <property type="entry name" value="Sema"/>
    <property type="match status" value="1"/>
</dbReference>
<evidence type="ECO:0000259" key="12">
    <source>
        <dbReference type="PROSITE" id="PS51004"/>
    </source>
</evidence>
<organism evidence="13 14">
    <name type="scientific">Petromyzon marinus</name>
    <name type="common">Sea lamprey</name>
    <dbReference type="NCBI Taxonomy" id="7757"/>
    <lineage>
        <taxon>Eukaryota</taxon>
        <taxon>Metazoa</taxon>
        <taxon>Chordata</taxon>
        <taxon>Craniata</taxon>
        <taxon>Vertebrata</taxon>
        <taxon>Cyclostomata</taxon>
        <taxon>Hyperoartia</taxon>
        <taxon>Petromyzontiformes</taxon>
        <taxon>Petromyzontidae</taxon>
        <taxon>Petromyzon</taxon>
    </lineage>
</organism>
<dbReference type="FunFam" id="2.130.10.10:FF:000015">
    <property type="entry name" value="Semaphorin 3B"/>
    <property type="match status" value="1"/>
</dbReference>
<feature type="signal peptide" evidence="10">
    <location>
        <begin position="1"/>
        <end position="30"/>
    </location>
</feature>
<dbReference type="PANTHER" id="PTHR11036:SF20">
    <property type="entry name" value="SEMAPHORIN-3G"/>
    <property type="match status" value="1"/>
</dbReference>
<reference evidence="14" key="1">
    <citation type="submission" date="2025-08" db="UniProtKB">
        <authorList>
            <consortium name="RefSeq"/>
        </authorList>
    </citation>
    <scope>IDENTIFICATION</scope>
    <source>
        <tissue evidence="14">Sperm</tissue>
    </source>
</reference>
<dbReference type="AlphaFoldDB" id="A0AAJ7TR33"/>
<feature type="region of interest" description="Disordered" evidence="9">
    <location>
        <begin position="718"/>
        <end position="769"/>
    </location>
</feature>
<name>A0AAJ7TR33_PETMA</name>
<keyword evidence="5" id="KW-1015">Disulfide bond</keyword>
<dbReference type="PROSITE" id="PS50835">
    <property type="entry name" value="IG_LIKE"/>
    <property type="match status" value="1"/>
</dbReference>
<evidence type="ECO:0000256" key="6">
    <source>
        <dbReference type="ARBA" id="ARBA00023180"/>
    </source>
</evidence>
<feature type="domain" description="Sema" evidence="12">
    <location>
        <begin position="34"/>
        <end position="524"/>
    </location>
</feature>
<evidence type="ECO:0000256" key="3">
    <source>
        <dbReference type="ARBA" id="ARBA00022525"/>
    </source>
</evidence>
<dbReference type="PROSITE" id="PS51004">
    <property type="entry name" value="SEMA"/>
    <property type="match status" value="1"/>
</dbReference>
<comment type="caution">
    <text evidence="8">Lacks conserved residue(s) required for the propagation of feature annotation.</text>
</comment>
<comment type="similarity">
    <text evidence="2">Belongs to the semaphorin family.</text>
</comment>
<dbReference type="SMART" id="SM00630">
    <property type="entry name" value="Sema"/>
    <property type="match status" value="1"/>
</dbReference>
<protein>
    <submittedName>
        <fullName evidence="14">Semaphorin-3G-like isoform X1</fullName>
    </submittedName>
</protein>
<feature type="region of interest" description="Disordered" evidence="9">
    <location>
        <begin position="808"/>
        <end position="832"/>
    </location>
</feature>
<dbReference type="SUPFAM" id="SSF101912">
    <property type="entry name" value="Sema domain"/>
    <property type="match status" value="1"/>
</dbReference>
<dbReference type="GO" id="GO:0005886">
    <property type="term" value="C:plasma membrane"/>
    <property type="evidence" value="ECO:0007669"/>
    <property type="project" value="TreeGrafter"/>
</dbReference>
<dbReference type="InterPro" id="IPR016201">
    <property type="entry name" value="PSI"/>
</dbReference>
<dbReference type="FunFam" id="2.60.40.10:FF:000030">
    <property type="entry name" value="Semaphorin 3F like"/>
    <property type="match status" value="1"/>
</dbReference>
<dbReference type="KEGG" id="pmrn:116949370"/>
<evidence type="ECO:0000256" key="4">
    <source>
        <dbReference type="ARBA" id="ARBA00022729"/>
    </source>
</evidence>
<dbReference type="InterPro" id="IPR013783">
    <property type="entry name" value="Ig-like_fold"/>
</dbReference>
<evidence type="ECO:0000256" key="8">
    <source>
        <dbReference type="PROSITE-ProRule" id="PRU00352"/>
    </source>
</evidence>
<comment type="subcellular location">
    <subcellularLocation>
        <location evidence="1">Secreted</location>
    </subcellularLocation>
</comment>
<feature type="compositionally biased region" description="Basic and acidic residues" evidence="9">
    <location>
        <begin position="743"/>
        <end position="757"/>
    </location>
</feature>
<evidence type="ECO:0000259" key="11">
    <source>
        <dbReference type="PROSITE" id="PS50835"/>
    </source>
</evidence>
<evidence type="ECO:0000313" key="13">
    <source>
        <dbReference type="Proteomes" id="UP001318040"/>
    </source>
</evidence>
<dbReference type="Gene3D" id="3.30.1680.10">
    <property type="entry name" value="ligand-binding face of the semaphorins, domain 2"/>
    <property type="match status" value="1"/>
</dbReference>
<keyword evidence="3" id="KW-0964">Secreted</keyword>
<dbReference type="Gene3D" id="2.130.10.10">
    <property type="entry name" value="YVTN repeat-like/Quinoprotein amine dehydrogenase"/>
    <property type="match status" value="1"/>
</dbReference>
<proteinExistence type="inferred from homology"/>
<keyword evidence="4 10" id="KW-0732">Signal</keyword>
<feature type="region of interest" description="Disordered" evidence="9">
    <location>
        <begin position="568"/>
        <end position="592"/>
    </location>
</feature>
<evidence type="ECO:0000256" key="2">
    <source>
        <dbReference type="ARBA" id="ARBA00009492"/>
    </source>
</evidence>
<gene>
    <name evidence="14" type="primary">LOC116949370</name>
</gene>
<dbReference type="PANTHER" id="PTHR11036">
    <property type="entry name" value="SEMAPHORIN"/>
    <property type="match status" value="1"/>
</dbReference>
<evidence type="ECO:0000256" key="10">
    <source>
        <dbReference type="SAM" id="SignalP"/>
    </source>
</evidence>
<dbReference type="InterPro" id="IPR007110">
    <property type="entry name" value="Ig-like_dom"/>
</dbReference>
<dbReference type="InterPro" id="IPR036352">
    <property type="entry name" value="Semap_dom_sf"/>
</dbReference>
<dbReference type="InterPro" id="IPR027231">
    <property type="entry name" value="Semaphorin"/>
</dbReference>
<dbReference type="Gene3D" id="2.60.40.10">
    <property type="entry name" value="Immunoglobulins"/>
    <property type="match status" value="1"/>
</dbReference>
<dbReference type="GO" id="GO:0045499">
    <property type="term" value="F:chemorepellent activity"/>
    <property type="evidence" value="ECO:0007669"/>
    <property type="project" value="TreeGrafter"/>
</dbReference>
<dbReference type="SUPFAM" id="SSF103575">
    <property type="entry name" value="Plexin repeat"/>
    <property type="match status" value="1"/>
</dbReference>